<name>A1VPI1_POLNA</name>
<sequence>MSLAPFAALQARANRAVLSRLSNATASYLGGQPFGVLFERTPTEPFGEVLDASARTCSLDLALVPGIAAGGILVINGTNYRVSGGVEPDETGWVRLQVFPEA</sequence>
<dbReference type="HOGENOM" id="CLU_2274808_0_0_4"/>
<dbReference type="GO" id="GO:0019068">
    <property type="term" value="P:virion assembly"/>
    <property type="evidence" value="ECO:0007669"/>
    <property type="project" value="InterPro"/>
</dbReference>
<protein>
    <recommendedName>
        <fullName evidence="3">Phage protein</fullName>
    </recommendedName>
</protein>
<evidence type="ECO:0000313" key="1">
    <source>
        <dbReference type="EMBL" id="ABM37559.1"/>
    </source>
</evidence>
<dbReference type="OrthoDB" id="8794793at2"/>
<dbReference type="RefSeq" id="WP_011801637.1">
    <property type="nucleotide sequence ID" value="NC_008781.1"/>
</dbReference>
<reference evidence="2" key="1">
    <citation type="journal article" date="2009" name="Environ. Microbiol.">
        <title>The genome of Polaromonas naphthalenivorans strain CJ2, isolated from coal tar-contaminated sediment, reveals physiological and metabolic versatility and evolution through extensive horizontal gene transfer.</title>
        <authorList>
            <person name="Yagi J.M."/>
            <person name="Sims D."/>
            <person name="Brettin T."/>
            <person name="Bruce D."/>
            <person name="Madsen E.L."/>
        </authorList>
    </citation>
    <scope>NUCLEOTIDE SEQUENCE [LARGE SCALE GENOMIC DNA]</scope>
    <source>
        <strain evidence="2">CJ2</strain>
    </source>
</reference>
<dbReference type="STRING" id="365044.Pnap_2251"/>
<accession>A1VPI1</accession>
<dbReference type="Pfam" id="PF05354">
    <property type="entry name" value="Phage_attach"/>
    <property type="match status" value="1"/>
</dbReference>
<dbReference type="InterPro" id="IPR008018">
    <property type="entry name" value="Phage_tail_attach_FII"/>
</dbReference>
<evidence type="ECO:0008006" key="3">
    <source>
        <dbReference type="Google" id="ProtNLM"/>
    </source>
</evidence>
<evidence type="ECO:0000313" key="2">
    <source>
        <dbReference type="Proteomes" id="UP000000644"/>
    </source>
</evidence>
<dbReference type="EMBL" id="CP000529">
    <property type="protein sequence ID" value="ABM37559.1"/>
    <property type="molecule type" value="Genomic_DNA"/>
</dbReference>
<dbReference type="eggNOG" id="ENOG502ZUPP">
    <property type="taxonomic scope" value="Bacteria"/>
</dbReference>
<organism evidence="1 2">
    <name type="scientific">Polaromonas naphthalenivorans (strain CJ2)</name>
    <dbReference type="NCBI Taxonomy" id="365044"/>
    <lineage>
        <taxon>Bacteria</taxon>
        <taxon>Pseudomonadati</taxon>
        <taxon>Pseudomonadota</taxon>
        <taxon>Betaproteobacteria</taxon>
        <taxon>Burkholderiales</taxon>
        <taxon>Comamonadaceae</taxon>
        <taxon>Polaromonas</taxon>
    </lineage>
</organism>
<gene>
    <name evidence="1" type="ordered locus">Pnap_2251</name>
</gene>
<proteinExistence type="predicted"/>
<dbReference type="KEGG" id="pna:Pnap_2251"/>
<keyword evidence="2" id="KW-1185">Reference proteome</keyword>
<dbReference type="Proteomes" id="UP000000644">
    <property type="component" value="Chromosome"/>
</dbReference>
<dbReference type="AlphaFoldDB" id="A1VPI1"/>